<evidence type="ECO:0000313" key="6">
    <source>
        <dbReference type="Proteomes" id="UP001595817"/>
    </source>
</evidence>
<sequence length="180" mass="20240">MKFVGVSGTLSGYKVLKVVHEVLKAAKKIDPSIETEIIDLKEFDVEFATGVPLSYYNEDTQNIVHKILDADVLLFGMPVYQASLPGALKNVFDLLPIKAFKGKVAGFISTGGSERHFMVAEYNLVPILHYFEAITPTKHIFVHNDKFDEDSDLIDQGIYRRIEQLAEEMVDLQKKLSSHP</sequence>
<keyword evidence="3 5" id="KW-0560">Oxidoreductase</keyword>
<dbReference type="InterPro" id="IPR051814">
    <property type="entry name" value="NAD(P)H-dep_FMN_reductase"/>
</dbReference>
<dbReference type="PANTHER" id="PTHR43408:SF2">
    <property type="entry name" value="FMN REDUCTASE (NADPH)"/>
    <property type="match status" value="1"/>
</dbReference>
<dbReference type="RefSeq" id="WP_378155208.1">
    <property type="nucleotide sequence ID" value="NZ_JBHSEC010000019.1"/>
</dbReference>
<dbReference type="EMBL" id="JBHSEC010000019">
    <property type="protein sequence ID" value="MFC4410871.1"/>
    <property type="molecule type" value="Genomic_DNA"/>
</dbReference>
<comment type="caution">
    <text evidence="5">The sequence shown here is derived from an EMBL/GenBank/DDBJ whole genome shotgun (WGS) entry which is preliminary data.</text>
</comment>
<protein>
    <submittedName>
        <fullName evidence="5">NADPH-dependent FMN reductase</fullName>
        <ecNumber evidence="5">1.-.-.-</ecNumber>
    </submittedName>
</protein>
<feature type="domain" description="NADPH-dependent FMN reductase-like" evidence="4">
    <location>
        <begin position="1"/>
        <end position="143"/>
    </location>
</feature>
<dbReference type="GO" id="GO:0016491">
    <property type="term" value="F:oxidoreductase activity"/>
    <property type="evidence" value="ECO:0007669"/>
    <property type="project" value="UniProtKB-KW"/>
</dbReference>
<evidence type="ECO:0000256" key="3">
    <source>
        <dbReference type="ARBA" id="ARBA00023002"/>
    </source>
</evidence>
<keyword evidence="1" id="KW-0285">Flavoprotein</keyword>
<gene>
    <name evidence="5" type="ORF">ACFOZY_10630</name>
</gene>
<dbReference type="EC" id="1.-.-.-" evidence="5"/>
<accession>A0ABV8X5R3</accession>
<evidence type="ECO:0000256" key="2">
    <source>
        <dbReference type="ARBA" id="ARBA00022643"/>
    </source>
</evidence>
<keyword evidence="6" id="KW-1185">Reference proteome</keyword>
<evidence type="ECO:0000256" key="1">
    <source>
        <dbReference type="ARBA" id="ARBA00022630"/>
    </source>
</evidence>
<dbReference type="InterPro" id="IPR029039">
    <property type="entry name" value="Flavoprotein-like_sf"/>
</dbReference>
<dbReference type="Gene3D" id="3.40.50.360">
    <property type="match status" value="1"/>
</dbReference>
<reference evidence="6" key="1">
    <citation type="journal article" date="2019" name="Int. J. Syst. Evol. Microbiol.">
        <title>The Global Catalogue of Microorganisms (GCM) 10K type strain sequencing project: providing services to taxonomists for standard genome sequencing and annotation.</title>
        <authorList>
            <consortium name="The Broad Institute Genomics Platform"/>
            <consortium name="The Broad Institute Genome Sequencing Center for Infectious Disease"/>
            <person name="Wu L."/>
            <person name="Ma J."/>
        </authorList>
    </citation>
    <scope>NUCLEOTIDE SEQUENCE [LARGE SCALE GENOMIC DNA]</scope>
    <source>
        <strain evidence="6">CCUG 59778</strain>
    </source>
</reference>
<dbReference type="InterPro" id="IPR005025">
    <property type="entry name" value="FMN_Rdtase-like_dom"/>
</dbReference>
<proteinExistence type="predicted"/>
<name>A0ABV8X5R3_9LACT</name>
<dbReference type="SUPFAM" id="SSF52218">
    <property type="entry name" value="Flavoproteins"/>
    <property type="match status" value="1"/>
</dbReference>
<evidence type="ECO:0000259" key="4">
    <source>
        <dbReference type="Pfam" id="PF03358"/>
    </source>
</evidence>
<dbReference type="PANTHER" id="PTHR43408">
    <property type="entry name" value="FMN REDUCTASE (NADPH)"/>
    <property type="match status" value="1"/>
</dbReference>
<dbReference type="Proteomes" id="UP001595817">
    <property type="component" value="Unassembled WGS sequence"/>
</dbReference>
<evidence type="ECO:0000313" key="5">
    <source>
        <dbReference type="EMBL" id="MFC4410871.1"/>
    </source>
</evidence>
<dbReference type="Pfam" id="PF03358">
    <property type="entry name" value="FMN_red"/>
    <property type="match status" value="1"/>
</dbReference>
<keyword evidence="2" id="KW-0288">FMN</keyword>
<organism evidence="5 6">
    <name type="scientific">Chungangia koreensis</name>
    <dbReference type="NCBI Taxonomy" id="752657"/>
    <lineage>
        <taxon>Bacteria</taxon>
        <taxon>Bacillati</taxon>
        <taxon>Bacillota</taxon>
        <taxon>Bacilli</taxon>
        <taxon>Lactobacillales</taxon>
        <taxon>Chungangia</taxon>
    </lineage>
</organism>